<dbReference type="Proteomes" id="UP000298030">
    <property type="component" value="Unassembled WGS sequence"/>
</dbReference>
<evidence type="ECO:0000256" key="1">
    <source>
        <dbReference type="SAM" id="MobiDB-lite"/>
    </source>
</evidence>
<comment type="caution">
    <text evidence="2">The sequence shown here is derived from an EMBL/GenBank/DDBJ whole genome shotgun (WGS) entry which is preliminary data.</text>
</comment>
<sequence length="210" mass="23594">MLAHIPSDATPVQTGGNERDTSPDIANPPTILVSHPGAYPGSESPTVRATSAAKYMGRRSLRFISLLKRGLQRYDRQAKRLNRAERKNKRPSVPEADDEATARGQTPPKREGKNIDGRKATIICLERYVRNVKEYSVYEMKTSCPGANHAELKGRFILEGNHNIHRKRGVTRGPRENKERGIYPRINHASAICKVTYMYMERRVGGEGMP</sequence>
<organism evidence="2 3">
    <name type="scientific">Coprinellus micaceus</name>
    <name type="common">Glistening ink-cap mushroom</name>
    <name type="synonym">Coprinus micaceus</name>
    <dbReference type="NCBI Taxonomy" id="71717"/>
    <lineage>
        <taxon>Eukaryota</taxon>
        <taxon>Fungi</taxon>
        <taxon>Dikarya</taxon>
        <taxon>Basidiomycota</taxon>
        <taxon>Agaricomycotina</taxon>
        <taxon>Agaricomycetes</taxon>
        <taxon>Agaricomycetidae</taxon>
        <taxon>Agaricales</taxon>
        <taxon>Agaricineae</taxon>
        <taxon>Psathyrellaceae</taxon>
        <taxon>Coprinellus</taxon>
    </lineage>
</organism>
<evidence type="ECO:0000313" key="3">
    <source>
        <dbReference type="Proteomes" id="UP000298030"/>
    </source>
</evidence>
<name>A0A4Y7SU44_COPMI</name>
<dbReference type="EMBL" id="QPFP01000057">
    <property type="protein sequence ID" value="TEB25380.1"/>
    <property type="molecule type" value="Genomic_DNA"/>
</dbReference>
<proteinExistence type="predicted"/>
<protein>
    <submittedName>
        <fullName evidence="2">Uncharacterized protein</fullName>
    </submittedName>
</protein>
<evidence type="ECO:0000313" key="2">
    <source>
        <dbReference type="EMBL" id="TEB25380.1"/>
    </source>
</evidence>
<keyword evidence="3" id="KW-1185">Reference proteome</keyword>
<reference evidence="2 3" key="1">
    <citation type="journal article" date="2019" name="Nat. Ecol. Evol.">
        <title>Megaphylogeny resolves global patterns of mushroom evolution.</title>
        <authorList>
            <person name="Varga T."/>
            <person name="Krizsan K."/>
            <person name="Foldi C."/>
            <person name="Dima B."/>
            <person name="Sanchez-Garcia M."/>
            <person name="Sanchez-Ramirez S."/>
            <person name="Szollosi G.J."/>
            <person name="Szarkandi J.G."/>
            <person name="Papp V."/>
            <person name="Albert L."/>
            <person name="Andreopoulos W."/>
            <person name="Angelini C."/>
            <person name="Antonin V."/>
            <person name="Barry K.W."/>
            <person name="Bougher N.L."/>
            <person name="Buchanan P."/>
            <person name="Buyck B."/>
            <person name="Bense V."/>
            <person name="Catcheside P."/>
            <person name="Chovatia M."/>
            <person name="Cooper J."/>
            <person name="Damon W."/>
            <person name="Desjardin D."/>
            <person name="Finy P."/>
            <person name="Geml J."/>
            <person name="Haridas S."/>
            <person name="Hughes K."/>
            <person name="Justo A."/>
            <person name="Karasinski D."/>
            <person name="Kautmanova I."/>
            <person name="Kiss B."/>
            <person name="Kocsube S."/>
            <person name="Kotiranta H."/>
            <person name="LaButti K.M."/>
            <person name="Lechner B.E."/>
            <person name="Liimatainen K."/>
            <person name="Lipzen A."/>
            <person name="Lukacs Z."/>
            <person name="Mihaltcheva S."/>
            <person name="Morgado L.N."/>
            <person name="Niskanen T."/>
            <person name="Noordeloos M.E."/>
            <person name="Ohm R.A."/>
            <person name="Ortiz-Santana B."/>
            <person name="Ovrebo C."/>
            <person name="Racz N."/>
            <person name="Riley R."/>
            <person name="Savchenko A."/>
            <person name="Shiryaev A."/>
            <person name="Soop K."/>
            <person name="Spirin V."/>
            <person name="Szebenyi C."/>
            <person name="Tomsovsky M."/>
            <person name="Tulloss R.E."/>
            <person name="Uehling J."/>
            <person name="Grigoriev I.V."/>
            <person name="Vagvolgyi C."/>
            <person name="Papp T."/>
            <person name="Martin F.M."/>
            <person name="Miettinen O."/>
            <person name="Hibbett D.S."/>
            <person name="Nagy L.G."/>
        </authorList>
    </citation>
    <scope>NUCLEOTIDE SEQUENCE [LARGE SCALE GENOMIC DNA]</scope>
    <source>
        <strain evidence="2 3">FP101781</strain>
    </source>
</reference>
<feature type="region of interest" description="Disordered" evidence="1">
    <location>
        <begin position="79"/>
        <end position="115"/>
    </location>
</feature>
<dbReference type="AlphaFoldDB" id="A0A4Y7SU44"/>
<accession>A0A4Y7SU44</accession>
<feature type="region of interest" description="Disordered" evidence="1">
    <location>
        <begin position="1"/>
        <end position="47"/>
    </location>
</feature>
<gene>
    <name evidence="2" type="ORF">FA13DRAFT_1166865</name>
</gene>